<organism evidence="1 2">
    <name type="scientific">Psylliodes chrysocephalus</name>
    <dbReference type="NCBI Taxonomy" id="3402493"/>
    <lineage>
        <taxon>Eukaryota</taxon>
        <taxon>Metazoa</taxon>
        <taxon>Ecdysozoa</taxon>
        <taxon>Arthropoda</taxon>
        <taxon>Hexapoda</taxon>
        <taxon>Insecta</taxon>
        <taxon>Pterygota</taxon>
        <taxon>Neoptera</taxon>
        <taxon>Endopterygota</taxon>
        <taxon>Coleoptera</taxon>
        <taxon>Polyphaga</taxon>
        <taxon>Cucujiformia</taxon>
        <taxon>Chrysomeloidea</taxon>
        <taxon>Chrysomelidae</taxon>
        <taxon>Galerucinae</taxon>
        <taxon>Alticini</taxon>
        <taxon>Psylliodes</taxon>
    </lineage>
</organism>
<proteinExistence type="predicted"/>
<dbReference type="Proteomes" id="UP001153636">
    <property type="component" value="Chromosome 11"/>
</dbReference>
<feature type="non-terminal residue" evidence="1">
    <location>
        <position position="106"/>
    </location>
</feature>
<reference evidence="1" key="1">
    <citation type="submission" date="2022-01" db="EMBL/GenBank/DDBJ databases">
        <authorList>
            <person name="King R."/>
        </authorList>
    </citation>
    <scope>NUCLEOTIDE SEQUENCE</scope>
</reference>
<evidence type="ECO:0000313" key="2">
    <source>
        <dbReference type="Proteomes" id="UP001153636"/>
    </source>
</evidence>
<name>A0A9P0CJC4_9CUCU</name>
<dbReference type="EMBL" id="OV651823">
    <property type="protein sequence ID" value="CAH1101693.1"/>
    <property type="molecule type" value="Genomic_DNA"/>
</dbReference>
<protein>
    <recommendedName>
        <fullName evidence="3">FLYWCH-type domain-containing protein</fullName>
    </recommendedName>
</protein>
<sequence>MEVQVVETQRCQNSILYCGYYKYSLKCRNKNSTNRWICIKRPCPGSLTTSKSLNVLSERPHSCVPSVAKNEVEASLFRAKKRAREEMTPVPQIFRQELMNVQDAGL</sequence>
<accession>A0A9P0CJC4</accession>
<dbReference type="Gene3D" id="2.20.25.240">
    <property type="match status" value="1"/>
</dbReference>
<feature type="non-terminal residue" evidence="1">
    <location>
        <position position="1"/>
    </location>
</feature>
<evidence type="ECO:0008006" key="3">
    <source>
        <dbReference type="Google" id="ProtNLM"/>
    </source>
</evidence>
<evidence type="ECO:0000313" key="1">
    <source>
        <dbReference type="EMBL" id="CAH1101693.1"/>
    </source>
</evidence>
<keyword evidence="2" id="KW-1185">Reference proteome</keyword>
<gene>
    <name evidence="1" type="ORF">PSYICH_LOCUS2334</name>
</gene>
<dbReference type="OrthoDB" id="9974479at2759"/>
<dbReference type="AlphaFoldDB" id="A0A9P0CJC4"/>